<dbReference type="RefSeq" id="WP_006981188.1">
    <property type="nucleotide sequence ID" value="NZ_ABVL01000012.1"/>
</dbReference>
<evidence type="ECO:0000256" key="2">
    <source>
        <dbReference type="ARBA" id="ARBA00022723"/>
    </source>
</evidence>
<sequence length="592" mass="64782" precursor="true">MDAFFRLPLHRSLAFLLAGIALLAFTGHANSAPAARPNILIILADDVGYADIGCYGGEIHTPNLDALAADGLRFTQFYNCARCCPARASLLTGLYPHQAGVGLMTSDRGASFPGAGDQGEAFPGYRGSLNSSCVTIAQVLKTAGYRTAAVGKWHVGDSEPPTSRGFDDFYGFIRGYAVDSWEPRMMIRLPAGKPQRSYAPGEYFATDAITDHAIDFIADMHKTQAPWMLYVAYQVAHFPIGSRPEDMAGYPEIYAQGWDKIREQRLAKQKEIGLLSTGTPLTPRSRIPKPAAAKRIGSLTEDGKNPAWDSLPAERRADLAQRMSVYAGMITGMDRNIGRIVADLRASGQLDNTLIFFLSDNGACAEWEPFGFEMANTPNPQPGTGINQGTQALPNKLYQGDELARMGSAGTRPSYGSGWANACNTPWRLYKHYDHEGGISSPFIVHWPAGVKAKNEYRSQMGHLIDLMATCIDVSGAKYPAEFDGHKILPPEGISLTPTFANQPLEREYLAWEHEGNRAIREGKWKLVSLSGAPWELYNMDVDRVELHDLAGNEPQRVKDMAAKWDAWAQRTHVLPRPPGPTGPSAAKKVVD</sequence>
<dbReference type="STRING" id="497964.CfE428DRAFT_3863"/>
<feature type="signal peptide" evidence="6">
    <location>
        <begin position="1"/>
        <end position="31"/>
    </location>
</feature>
<protein>
    <submittedName>
        <fullName evidence="8">Sulfatase</fullName>
    </submittedName>
</protein>
<keyword evidence="3" id="KW-0378">Hydrolase</keyword>
<dbReference type="InterPro" id="IPR024607">
    <property type="entry name" value="Sulfatase_CS"/>
</dbReference>
<dbReference type="Gene3D" id="3.30.1120.10">
    <property type="match status" value="1"/>
</dbReference>
<evidence type="ECO:0000256" key="6">
    <source>
        <dbReference type="SAM" id="SignalP"/>
    </source>
</evidence>
<keyword evidence="2" id="KW-0479">Metal-binding</keyword>
<dbReference type="eggNOG" id="COG3119">
    <property type="taxonomic scope" value="Bacteria"/>
</dbReference>
<dbReference type="SUPFAM" id="SSF53649">
    <property type="entry name" value="Alkaline phosphatase-like"/>
    <property type="match status" value="1"/>
</dbReference>
<dbReference type="PROSITE" id="PS00149">
    <property type="entry name" value="SULFATASE_2"/>
    <property type="match status" value="1"/>
</dbReference>
<gene>
    <name evidence="8" type="ORF">CfE428DRAFT_3863</name>
</gene>
<dbReference type="Gene3D" id="3.40.720.10">
    <property type="entry name" value="Alkaline Phosphatase, subunit A"/>
    <property type="match status" value="1"/>
</dbReference>
<dbReference type="InParanoid" id="B4D4M5"/>
<dbReference type="Proteomes" id="UP000005824">
    <property type="component" value="Unassembled WGS sequence"/>
</dbReference>
<dbReference type="InterPro" id="IPR050738">
    <property type="entry name" value="Sulfatase"/>
</dbReference>
<keyword evidence="4" id="KW-0106">Calcium</keyword>
<accession>B4D4M5</accession>
<dbReference type="GO" id="GO:0004065">
    <property type="term" value="F:arylsulfatase activity"/>
    <property type="evidence" value="ECO:0007669"/>
    <property type="project" value="TreeGrafter"/>
</dbReference>
<organism evidence="8 9">
    <name type="scientific">Chthoniobacter flavus Ellin428</name>
    <dbReference type="NCBI Taxonomy" id="497964"/>
    <lineage>
        <taxon>Bacteria</taxon>
        <taxon>Pseudomonadati</taxon>
        <taxon>Verrucomicrobiota</taxon>
        <taxon>Spartobacteria</taxon>
        <taxon>Chthoniobacterales</taxon>
        <taxon>Chthoniobacteraceae</taxon>
        <taxon>Chthoniobacter</taxon>
    </lineage>
</organism>
<dbReference type="PANTHER" id="PTHR42693:SF53">
    <property type="entry name" value="ENDO-4-O-SULFATASE"/>
    <property type="match status" value="1"/>
</dbReference>
<evidence type="ECO:0000259" key="7">
    <source>
        <dbReference type="Pfam" id="PF00884"/>
    </source>
</evidence>
<evidence type="ECO:0000256" key="1">
    <source>
        <dbReference type="ARBA" id="ARBA00008779"/>
    </source>
</evidence>
<keyword evidence="6" id="KW-0732">Signal</keyword>
<dbReference type="EMBL" id="ABVL01000012">
    <property type="protein sequence ID" value="EDY18478.1"/>
    <property type="molecule type" value="Genomic_DNA"/>
</dbReference>
<dbReference type="PANTHER" id="PTHR42693">
    <property type="entry name" value="ARYLSULFATASE FAMILY MEMBER"/>
    <property type="match status" value="1"/>
</dbReference>
<feature type="domain" description="Sulfatase N-terminal" evidence="7">
    <location>
        <begin position="37"/>
        <end position="476"/>
    </location>
</feature>
<name>B4D4M5_9BACT</name>
<dbReference type="InterPro" id="IPR017850">
    <property type="entry name" value="Alkaline_phosphatase_core_sf"/>
</dbReference>
<evidence type="ECO:0000256" key="5">
    <source>
        <dbReference type="SAM" id="MobiDB-lite"/>
    </source>
</evidence>
<dbReference type="InterPro" id="IPR000917">
    <property type="entry name" value="Sulfatase_N"/>
</dbReference>
<feature type="chain" id="PRO_5002800528" evidence="6">
    <location>
        <begin position="32"/>
        <end position="592"/>
    </location>
</feature>
<dbReference type="Pfam" id="PF00884">
    <property type="entry name" value="Sulfatase"/>
    <property type="match status" value="1"/>
</dbReference>
<evidence type="ECO:0000256" key="4">
    <source>
        <dbReference type="ARBA" id="ARBA00022837"/>
    </source>
</evidence>
<comment type="similarity">
    <text evidence="1">Belongs to the sulfatase family.</text>
</comment>
<evidence type="ECO:0000313" key="8">
    <source>
        <dbReference type="EMBL" id="EDY18478.1"/>
    </source>
</evidence>
<evidence type="ECO:0000256" key="3">
    <source>
        <dbReference type="ARBA" id="ARBA00022801"/>
    </source>
</evidence>
<dbReference type="CDD" id="cd16025">
    <property type="entry name" value="PAS_like"/>
    <property type="match status" value="1"/>
</dbReference>
<evidence type="ECO:0000313" key="9">
    <source>
        <dbReference type="Proteomes" id="UP000005824"/>
    </source>
</evidence>
<feature type="region of interest" description="Disordered" evidence="5">
    <location>
        <begin position="573"/>
        <end position="592"/>
    </location>
</feature>
<comment type="caution">
    <text evidence="8">The sequence shown here is derived from an EMBL/GenBank/DDBJ whole genome shotgun (WGS) entry which is preliminary data.</text>
</comment>
<proteinExistence type="inferred from homology"/>
<dbReference type="AlphaFoldDB" id="B4D4M5"/>
<reference evidence="8 9" key="1">
    <citation type="journal article" date="2011" name="J. Bacteriol.">
        <title>Genome sequence of Chthoniobacter flavus Ellin428, an aerobic heterotrophic soil bacterium.</title>
        <authorList>
            <person name="Kant R."/>
            <person name="van Passel M.W."/>
            <person name="Palva A."/>
            <person name="Lucas S."/>
            <person name="Lapidus A."/>
            <person name="Glavina Del Rio T."/>
            <person name="Dalin E."/>
            <person name="Tice H."/>
            <person name="Bruce D."/>
            <person name="Goodwin L."/>
            <person name="Pitluck S."/>
            <person name="Larimer F.W."/>
            <person name="Land M.L."/>
            <person name="Hauser L."/>
            <person name="Sangwan P."/>
            <person name="de Vos W.M."/>
            <person name="Janssen P.H."/>
            <person name="Smidt H."/>
        </authorList>
    </citation>
    <scope>NUCLEOTIDE SEQUENCE [LARGE SCALE GENOMIC DNA]</scope>
    <source>
        <strain evidence="8 9">Ellin428</strain>
    </source>
</reference>
<dbReference type="GO" id="GO:0046872">
    <property type="term" value="F:metal ion binding"/>
    <property type="evidence" value="ECO:0007669"/>
    <property type="project" value="UniProtKB-KW"/>
</dbReference>
<keyword evidence="9" id="KW-1185">Reference proteome</keyword>